<keyword evidence="8 11" id="KW-0472">Membrane</keyword>
<evidence type="ECO:0000256" key="10">
    <source>
        <dbReference type="ARBA" id="ARBA00023568"/>
    </source>
</evidence>
<dbReference type="OMA" id="FEMVQIN"/>
<dbReference type="PIRSF" id="PIRSF000439">
    <property type="entry name" value="Oat_ACAT_DAG_ARE"/>
    <property type="match status" value="1"/>
</dbReference>
<evidence type="ECO:0000256" key="11">
    <source>
        <dbReference type="PIRNR" id="PIRNR000439"/>
    </source>
</evidence>
<feature type="compositionally biased region" description="Basic and acidic residues" evidence="13">
    <location>
        <begin position="129"/>
        <end position="138"/>
    </location>
</feature>
<keyword evidence="16" id="KW-1185">Reference proteome</keyword>
<evidence type="ECO:0000256" key="7">
    <source>
        <dbReference type="ARBA" id="ARBA00022989"/>
    </source>
</evidence>
<feature type="region of interest" description="Disordered" evidence="13">
    <location>
        <begin position="108"/>
        <end position="138"/>
    </location>
</feature>
<dbReference type="InterPro" id="IPR014371">
    <property type="entry name" value="Oat_ACAT_DAG_ARE"/>
</dbReference>
<feature type="transmembrane region" description="Helical" evidence="14">
    <location>
        <begin position="441"/>
        <end position="460"/>
    </location>
</feature>
<dbReference type="PANTHER" id="PTHR10408:SF7">
    <property type="entry name" value="DIACYLGLYCEROL O-ACYLTRANSFERASE 1"/>
    <property type="match status" value="1"/>
</dbReference>
<evidence type="ECO:0000256" key="9">
    <source>
        <dbReference type="ARBA" id="ARBA00023315"/>
    </source>
</evidence>
<dbReference type="AlphaFoldDB" id="A0A139ANI6"/>
<accession>A0A139ANI6</accession>
<dbReference type="Proteomes" id="UP000070544">
    <property type="component" value="Unassembled WGS sequence"/>
</dbReference>
<dbReference type="GO" id="GO:0019432">
    <property type="term" value="P:triglyceride biosynthetic process"/>
    <property type="evidence" value="ECO:0007669"/>
    <property type="project" value="TreeGrafter"/>
</dbReference>
<evidence type="ECO:0000256" key="12">
    <source>
        <dbReference type="PIRSR" id="PIRSR000439-1"/>
    </source>
</evidence>
<proteinExistence type="inferred from homology"/>
<dbReference type="OrthoDB" id="10039049at2759"/>
<feature type="compositionally biased region" description="Polar residues" evidence="13">
    <location>
        <begin position="26"/>
        <end position="39"/>
    </location>
</feature>
<dbReference type="STRING" id="1344416.A0A139ANI6"/>
<evidence type="ECO:0000256" key="14">
    <source>
        <dbReference type="SAM" id="Phobius"/>
    </source>
</evidence>
<protein>
    <recommendedName>
        <fullName evidence="11">O-acyltransferase</fullName>
    </recommendedName>
</protein>
<dbReference type="Pfam" id="PF03062">
    <property type="entry name" value="MBOAT"/>
    <property type="match status" value="1"/>
</dbReference>
<dbReference type="EMBL" id="KQ965743">
    <property type="protein sequence ID" value="KXS18204.1"/>
    <property type="molecule type" value="Genomic_DNA"/>
</dbReference>
<comment type="similarity">
    <text evidence="3 11">Belongs to the membrane-bound acyltransferase family. Sterol o-acyltransferase subfamily.</text>
</comment>
<comment type="function">
    <text evidence="10">Sterol O-acyltransferase that catalyzes the formation of stery esters.</text>
</comment>
<name>A0A139ANI6_GONPJ</name>
<evidence type="ECO:0000313" key="15">
    <source>
        <dbReference type="EMBL" id="KXS18204.1"/>
    </source>
</evidence>
<evidence type="ECO:0000256" key="8">
    <source>
        <dbReference type="ARBA" id="ARBA00023136"/>
    </source>
</evidence>
<evidence type="ECO:0000256" key="6">
    <source>
        <dbReference type="ARBA" id="ARBA00022824"/>
    </source>
</evidence>
<feature type="transmembrane region" description="Helical" evidence="14">
    <location>
        <begin position="192"/>
        <end position="217"/>
    </location>
</feature>
<evidence type="ECO:0000256" key="2">
    <source>
        <dbReference type="ARBA" id="ARBA00005189"/>
    </source>
</evidence>
<reference evidence="15 16" key="1">
    <citation type="journal article" date="2015" name="Genome Biol. Evol.">
        <title>Phylogenomic analyses indicate that early fungi evolved digesting cell walls of algal ancestors of land plants.</title>
        <authorList>
            <person name="Chang Y."/>
            <person name="Wang S."/>
            <person name="Sekimoto S."/>
            <person name="Aerts A.L."/>
            <person name="Choi C."/>
            <person name="Clum A."/>
            <person name="LaButti K.M."/>
            <person name="Lindquist E.A."/>
            <person name="Yee Ngan C."/>
            <person name="Ohm R.A."/>
            <person name="Salamov A.A."/>
            <person name="Grigoriev I.V."/>
            <person name="Spatafora J.W."/>
            <person name="Berbee M.L."/>
        </authorList>
    </citation>
    <scope>NUCLEOTIDE SEQUENCE [LARGE SCALE GENOMIC DNA]</scope>
    <source>
        <strain evidence="15 16">JEL478</strain>
    </source>
</reference>
<dbReference type="InterPro" id="IPR004299">
    <property type="entry name" value="MBOAT_fam"/>
</dbReference>
<organism evidence="15 16">
    <name type="scientific">Gonapodya prolifera (strain JEL478)</name>
    <name type="common">Monoblepharis prolifera</name>
    <dbReference type="NCBI Taxonomy" id="1344416"/>
    <lineage>
        <taxon>Eukaryota</taxon>
        <taxon>Fungi</taxon>
        <taxon>Fungi incertae sedis</taxon>
        <taxon>Chytridiomycota</taxon>
        <taxon>Chytridiomycota incertae sedis</taxon>
        <taxon>Monoblepharidomycetes</taxon>
        <taxon>Monoblepharidales</taxon>
        <taxon>Gonapodyaceae</taxon>
        <taxon>Gonapodya</taxon>
    </lineage>
</organism>
<comment type="pathway">
    <text evidence="2">Lipid metabolism.</text>
</comment>
<comment type="subcellular location">
    <subcellularLocation>
        <location evidence="1 11">Endoplasmic reticulum membrane</location>
        <topology evidence="1 11">Multi-pass membrane protein</topology>
    </subcellularLocation>
</comment>
<dbReference type="GO" id="GO:0005789">
    <property type="term" value="C:endoplasmic reticulum membrane"/>
    <property type="evidence" value="ECO:0007669"/>
    <property type="project" value="UniProtKB-SubCell"/>
</dbReference>
<dbReference type="PANTHER" id="PTHR10408">
    <property type="entry name" value="STEROL O-ACYLTRANSFERASE"/>
    <property type="match status" value="1"/>
</dbReference>
<evidence type="ECO:0000256" key="5">
    <source>
        <dbReference type="ARBA" id="ARBA00022692"/>
    </source>
</evidence>
<evidence type="ECO:0000256" key="13">
    <source>
        <dbReference type="SAM" id="MobiDB-lite"/>
    </source>
</evidence>
<feature type="transmembrane region" description="Helical" evidence="14">
    <location>
        <begin position="594"/>
        <end position="613"/>
    </location>
</feature>
<keyword evidence="6 11" id="KW-0256">Endoplasmic reticulum</keyword>
<feature type="transmembrane region" description="Helical" evidence="14">
    <location>
        <begin position="388"/>
        <end position="406"/>
    </location>
</feature>
<feature type="active site" evidence="12">
    <location>
        <position position="526"/>
    </location>
</feature>
<evidence type="ECO:0000313" key="16">
    <source>
        <dbReference type="Proteomes" id="UP000070544"/>
    </source>
</evidence>
<evidence type="ECO:0000256" key="4">
    <source>
        <dbReference type="ARBA" id="ARBA00022679"/>
    </source>
</evidence>
<sequence length="624" mass="71088">MALKRIPSLPGVVGLFSSAILPSRQQAVDSNLKQSSSNGAPKKRRTRREVTAETDGGDGVGKARISKGSYSHSFDIHTEVTFSPFDKDYGIEFPQDLAESSMNLNGVAKPAELNRERSQSDIDSEEEAEMAREQKERAQKRVATGDKLDLKGFWNLSLLLLFVQNLRLIAENYIKYGLLISIQNYNIATKDWICLCICYALMPLHLLLAVCIEKLALRFTDAHIRRQAAVNSSAPAQPGETTPLLPPQQTASKNLPFSLTVVIPALSYINALVQILVPVWIIWEIMFHPAPATLALFFPLILFLKLLSYYWVNDALRVDYIRNSAATTAQRIRMASSDAKPPLAAAPPAPNPARPPVTFSHAFYFWFAPTLCYQTRYPRTKRVRRSYVFKRILEMAVMGIGMWFLMEQYAVPTLKNAMQPMRELSGAKMFERLLKLSFSSLYIWLGGFYFFFHSFLNFTAELLRFGDRTFYLPWWNSASIAEYWRLWNIPVYTWAKRHIYLPMVLNQGWKPWEAQLVVFGVSAILHEVVVGIPTHLLYGWAFFAMAGQIPLIWFTQSLQNLRVRWGRIARRASKVGVPTLGRPGAEIVDTFGNMIFWVSFCIVGQPLAIMLYYREWNSRYGSTA</sequence>
<evidence type="ECO:0000256" key="1">
    <source>
        <dbReference type="ARBA" id="ARBA00004477"/>
    </source>
</evidence>
<keyword evidence="7 14" id="KW-1133">Transmembrane helix</keyword>
<gene>
    <name evidence="15" type="ORF">M427DRAFT_54029</name>
</gene>
<keyword evidence="9 11" id="KW-0012">Acyltransferase</keyword>
<feature type="transmembrane region" description="Helical" evidence="14">
    <location>
        <begin position="289"/>
        <end position="312"/>
    </location>
</feature>
<dbReference type="GO" id="GO:0004144">
    <property type="term" value="F:diacylglycerol O-acyltransferase activity"/>
    <property type="evidence" value="ECO:0007669"/>
    <property type="project" value="TreeGrafter"/>
</dbReference>
<keyword evidence="5 14" id="KW-0812">Transmembrane</keyword>
<evidence type="ECO:0000256" key="3">
    <source>
        <dbReference type="ARBA" id="ARBA00009010"/>
    </source>
</evidence>
<feature type="region of interest" description="Disordered" evidence="13">
    <location>
        <begin position="26"/>
        <end position="64"/>
    </location>
</feature>
<feature type="transmembrane region" description="Helical" evidence="14">
    <location>
        <begin position="257"/>
        <end position="283"/>
    </location>
</feature>
<keyword evidence="4 11" id="KW-0808">Transferase</keyword>